<feature type="domain" description="KaiC" evidence="7">
    <location>
        <begin position="10"/>
        <end position="239"/>
    </location>
</feature>
<accession>A0A3S5GXP1</accession>
<dbReference type="GO" id="GO:0004674">
    <property type="term" value="F:protein serine/threonine kinase activity"/>
    <property type="evidence" value="ECO:0007669"/>
    <property type="project" value="UniProtKB-EC"/>
</dbReference>
<evidence type="ECO:0000256" key="6">
    <source>
        <dbReference type="ARBA" id="ARBA00022801"/>
    </source>
</evidence>
<keyword evidence="2" id="KW-0597">Phosphoprotein</keyword>
<evidence type="ECO:0000256" key="1">
    <source>
        <dbReference type="ARBA" id="ARBA00012513"/>
    </source>
</evidence>
<evidence type="ECO:0000259" key="7">
    <source>
        <dbReference type="PROSITE" id="PS51146"/>
    </source>
</evidence>
<dbReference type="InterPro" id="IPR014774">
    <property type="entry name" value="KaiC-like_dom"/>
</dbReference>
<keyword evidence="5" id="KW-0418">Kinase</keyword>
<dbReference type="GO" id="GO:0005524">
    <property type="term" value="F:ATP binding"/>
    <property type="evidence" value="ECO:0007669"/>
    <property type="project" value="InterPro"/>
</dbReference>
<dbReference type="EC" id="2.7.11.1" evidence="1"/>
<evidence type="ECO:0000256" key="4">
    <source>
        <dbReference type="ARBA" id="ARBA00022737"/>
    </source>
</evidence>
<reference evidence="8" key="1">
    <citation type="journal article" date="2018" name="J. Ind. Microbiol. Biotechnol.">
        <title>Genome mining reveals uncommon alkylpyrones as type III PKS products from myxobacteria.</title>
        <authorList>
            <person name="Hug J.J."/>
            <person name="Panter F."/>
            <person name="Krug D."/>
            <person name="Muller R."/>
        </authorList>
    </citation>
    <scope>NUCLEOTIDE SEQUENCE</scope>
    <source>
        <strain evidence="8">MCy6431</strain>
    </source>
</reference>
<dbReference type="SUPFAM" id="SSF52540">
    <property type="entry name" value="P-loop containing nucleoside triphosphate hydrolases"/>
    <property type="match status" value="2"/>
</dbReference>
<dbReference type="EMBL" id="MH908913">
    <property type="protein sequence ID" value="AYM53899.1"/>
    <property type="molecule type" value="Genomic_DNA"/>
</dbReference>
<dbReference type="PANTHER" id="PTHR42926">
    <property type="match status" value="1"/>
</dbReference>
<dbReference type="InterPro" id="IPR003593">
    <property type="entry name" value="AAA+_ATPase"/>
</dbReference>
<evidence type="ECO:0000256" key="2">
    <source>
        <dbReference type="ARBA" id="ARBA00022553"/>
    </source>
</evidence>
<dbReference type="PANTHER" id="PTHR42926:SF1">
    <property type="entry name" value="CIRCADIAN CLOCK OSCILLATOR PROTEIN KAIC 1"/>
    <property type="match status" value="1"/>
</dbReference>
<dbReference type="InterPro" id="IPR027417">
    <property type="entry name" value="P-loop_NTPase"/>
</dbReference>
<dbReference type="InterPro" id="IPR051347">
    <property type="entry name" value="Circadian_clock_KaiC-rel"/>
</dbReference>
<evidence type="ECO:0000256" key="5">
    <source>
        <dbReference type="ARBA" id="ARBA00022777"/>
    </source>
</evidence>
<organism evidence="8">
    <name type="scientific">Corallococcus coralloides</name>
    <name type="common">Myxococcus coralloides</name>
    <dbReference type="NCBI Taxonomy" id="184914"/>
    <lineage>
        <taxon>Bacteria</taxon>
        <taxon>Pseudomonadati</taxon>
        <taxon>Myxococcota</taxon>
        <taxon>Myxococcia</taxon>
        <taxon>Myxococcales</taxon>
        <taxon>Cystobacterineae</taxon>
        <taxon>Myxococcaceae</taxon>
        <taxon>Corallococcus</taxon>
    </lineage>
</organism>
<keyword evidence="6" id="KW-0378">Hydrolase</keyword>
<dbReference type="InterPro" id="IPR010624">
    <property type="entry name" value="KaiC_dom"/>
</dbReference>
<proteinExistence type="predicted"/>
<keyword evidence="4" id="KW-0677">Repeat</keyword>
<protein>
    <recommendedName>
        <fullName evidence="1">non-specific serine/threonine protein kinase</fullName>
        <ecNumber evidence="1">2.7.11.1</ecNumber>
    </recommendedName>
</protein>
<dbReference type="AlphaFoldDB" id="A0A3S5GXP1"/>
<name>A0A3S5GXP1_CORCK</name>
<evidence type="ECO:0000256" key="3">
    <source>
        <dbReference type="ARBA" id="ARBA00022679"/>
    </source>
</evidence>
<dbReference type="Pfam" id="PF06745">
    <property type="entry name" value="ATPase"/>
    <property type="match status" value="2"/>
</dbReference>
<keyword evidence="3" id="KW-0808">Transferase</keyword>
<sequence length="494" mass="53979">MTNGSSRGEERLPTGISGLDTVLRGGFRKGRTYMLMGLPGAGKTILANQVCFHHAARGGKVLYLTLLAESHTELVGNLSSLRFFDGARLPESISYVSAFSVLEQGGLDALAELIRREIKTQKASLLVLDGLLAAEEVAPSTQALKRFIHGLQVVTNLVGCTTLVLTTGGGKGLKAEHTMVDGLLILKQRTFGARSIRELFVRKFRGSDYLLGRHAFKITRDGIVLYPRLETLVDESAPPASFGQERCAFGVTGLDQMLSGGLPRGSSTLLLGPSGSGKTLLGLSFLAEGARQGERGHYFAFYDSPERMLDQTAGIGMNLRPLIERGDLEVSFRAPTENLLDQLGAQLLEAIRERGVRRLFLDGYDALQKAAVRPSRAARFLTALVNECRIRGVTLVYSVETTLAFGPQVEFPMRGISMVAENILFLRLAELRSELRRFICALKVRNSQYDHSLRELLITEKGLEVGQTLGEAQQLMTGLARVDPSPRVPEHRGK</sequence>
<dbReference type="Gene3D" id="3.40.50.300">
    <property type="entry name" value="P-loop containing nucleotide triphosphate hydrolases"/>
    <property type="match status" value="2"/>
</dbReference>
<dbReference type="GO" id="GO:0016787">
    <property type="term" value="F:hydrolase activity"/>
    <property type="evidence" value="ECO:0007669"/>
    <property type="project" value="UniProtKB-KW"/>
</dbReference>
<evidence type="ECO:0000313" key="8">
    <source>
        <dbReference type="EMBL" id="AYM53899.1"/>
    </source>
</evidence>
<dbReference type="InterPro" id="IPR030665">
    <property type="entry name" value="KaiC"/>
</dbReference>
<dbReference type="PIRSF" id="PIRSF039117">
    <property type="entry name" value="KaiC"/>
    <property type="match status" value="1"/>
</dbReference>
<feature type="domain" description="KaiC" evidence="7">
    <location>
        <begin position="245"/>
        <end position="479"/>
    </location>
</feature>
<dbReference type="PROSITE" id="PS51146">
    <property type="entry name" value="KAIC"/>
    <property type="match status" value="2"/>
</dbReference>
<dbReference type="SMART" id="SM00382">
    <property type="entry name" value="AAA"/>
    <property type="match status" value="2"/>
</dbReference>